<sequence>MISRAGPSRLSHHLPSPCPRYLRNVVATYLTPTTRPLSSSSSKLSGHSRWSKIRHKKGAVDAQRSVLFSKLTNDIHTALRPPNSSDPNLNPRLATAIARARDGGVPLRNIEGAFARAKAAADGSGQNVIYEAVGPGGFGALIIECMTDNPTRTFARVRDMLNKNGYRIAPVAYLFEKKGLIIISISNGGTYDHLFEIALEAGAEDVKEIDSAIGGEKEYEIIVPPTELSSCVQILSRYSDKYTIQSSELARLPLEPLIEEIVMTENEDGSEKIDGLERMINLLEEETDVVRVWSNLS</sequence>
<dbReference type="EMBL" id="SDIL01000002">
    <property type="protein sequence ID" value="RXK42437.1"/>
    <property type="molecule type" value="Genomic_DNA"/>
</dbReference>
<dbReference type="InterPro" id="IPR017856">
    <property type="entry name" value="Integrase-like_N"/>
</dbReference>
<keyword evidence="7" id="KW-1185">Reference proteome</keyword>
<evidence type="ECO:0000256" key="1">
    <source>
        <dbReference type="ARBA" id="ARBA00004173"/>
    </source>
</evidence>
<evidence type="ECO:0000256" key="3">
    <source>
        <dbReference type="SAM" id="MobiDB-lite"/>
    </source>
</evidence>
<reference evidence="6 7" key="1">
    <citation type="submission" date="2016-06" db="EMBL/GenBank/DDBJ databases">
        <title>Evolution of pathogenesis and genome organization in the Tremellales.</title>
        <authorList>
            <person name="Cuomo C."/>
            <person name="Litvintseva A."/>
            <person name="Heitman J."/>
            <person name="Chen Y."/>
            <person name="Sun S."/>
            <person name="Springer D."/>
            <person name="Dromer F."/>
            <person name="Young S."/>
            <person name="Zeng Q."/>
            <person name="Chapman S."/>
            <person name="Gujja S."/>
            <person name="Saif S."/>
            <person name="Birren B."/>
        </authorList>
    </citation>
    <scope>NUCLEOTIDE SEQUENCE [LARGE SCALE GENOMIC DNA]</scope>
    <source>
        <strain evidence="6 7">ATCC 28783</strain>
    </source>
</reference>
<proteinExistence type="inferred from homology"/>
<feature type="region of interest" description="Disordered" evidence="3">
    <location>
        <begin position="33"/>
        <end position="52"/>
    </location>
</feature>
<comment type="caution">
    <text evidence="6">The sequence shown here is derived from an EMBL/GenBank/DDBJ whole genome shotgun (WGS) entry which is preliminary data.</text>
</comment>
<dbReference type="Gene3D" id="1.10.10.200">
    <property type="match status" value="1"/>
</dbReference>
<evidence type="ECO:0008006" key="8">
    <source>
        <dbReference type="Google" id="ProtNLM"/>
    </source>
</evidence>
<dbReference type="STRING" id="5217.A0A4V1M530"/>
<comment type="similarity">
    <text evidence="2">Belongs to the TACO1 family.</text>
</comment>
<feature type="domain" description="TACO1/YebC-like second and third" evidence="4">
    <location>
        <begin position="126"/>
        <end position="296"/>
    </location>
</feature>
<dbReference type="InterPro" id="IPR029072">
    <property type="entry name" value="YebC-like"/>
</dbReference>
<protein>
    <recommendedName>
        <fullName evidence="8">Mitochondrial protein</fullName>
    </recommendedName>
</protein>
<dbReference type="PANTHER" id="PTHR12532:SF0">
    <property type="entry name" value="TRANSLATIONAL ACTIVATOR OF CYTOCHROME C OXIDASE 1"/>
    <property type="match status" value="1"/>
</dbReference>
<dbReference type="Pfam" id="PF01709">
    <property type="entry name" value="Transcrip_reg"/>
    <property type="match status" value="1"/>
</dbReference>
<evidence type="ECO:0000313" key="6">
    <source>
        <dbReference type="EMBL" id="RXK42437.1"/>
    </source>
</evidence>
<dbReference type="SUPFAM" id="SSF75625">
    <property type="entry name" value="YebC-like"/>
    <property type="match status" value="1"/>
</dbReference>
<dbReference type="Gene3D" id="3.30.70.980">
    <property type="match status" value="2"/>
</dbReference>
<dbReference type="Pfam" id="PF20772">
    <property type="entry name" value="TACO1_YebC_N"/>
    <property type="match status" value="1"/>
</dbReference>
<evidence type="ECO:0000313" key="7">
    <source>
        <dbReference type="Proteomes" id="UP000289152"/>
    </source>
</evidence>
<feature type="domain" description="TACO1/YebC-like N-terminal" evidence="5">
    <location>
        <begin position="48"/>
        <end position="118"/>
    </location>
</feature>
<evidence type="ECO:0000259" key="5">
    <source>
        <dbReference type="Pfam" id="PF20772"/>
    </source>
</evidence>
<gene>
    <name evidence="6" type="ORF">M231_00427</name>
</gene>
<dbReference type="GO" id="GO:0005739">
    <property type="term" value="C:mitochondrion"/>
    <property type="evidence" value="ECO:0007669"/>
    <property type="project" value="UniProtKB-SubCell"/>
</dbReference>
<dbReference type="InterPro" id="IPR048300">
    <property type="entry name" value="TACO1_YebC-like_2nd/3rd_dom"/>
</dbReference>
<dbReference type="PANTHER" id="PTHR12532">
    <property type="entry name" value="TRANSLATIONAL ACTIVATOR OF CYTOCHROME C OXIDASE 1"/>
    <property type="match status" value="1"/>
</dbReference>
<name>A0A4V1M530_TREME</name>
<organism evidence="6 7">
    <name type="scientific">Tremella mesenterica</name>
    <name type="common">Jelly fungus</name>
    <dbReference type="NCBI Taxonomy" id="5217"/>
    <lineage>
        <taxon>Eukaryota</taxon>
        <taxon>Fungi</taxon>
        <taxon>Dikarya</taxon>
        <taxon>Basidiomycota</taxon>
        <taxon>Agaricomycotina</taxon>
        <taxon>Tremellomycetes</taxon>
        <taxon>Tremellales</taxon>
        <taxon>Tremellaceae</taxon>
        <taxon>Tremella</taxon>
    </lineage>
</organism>
<comment type="subcellular location">
    <subcellularLocation>
        <location evidence="1">Mitochondrion</location>
    </subcellularLocation>
</comment>
<dbReference type="VEuPathDB" id="FungiDB:TREMEDRAFT_32410"/>
<dbReference type="Proteomes" id="UP000289152">
    <property type="component" value="Unassembled WGS sequence"/>
</dbReference>
<evidence type="ECO:0000256" key="2">
    <source>
        <dbReference type="ARBA" id="ARBA00008724"/>
    </source>
</evidence>
<dbReference type="FunCoup" id="A0A4V1M530">
    <property type="interactions" value="209"/>
</dbReference>
<dbReference type="FunFam" id="1.10.10.200:FF:000002">
    <property type="entry name" value="Probable transcriptional regulatory protein CLM62_37755"/>
    <property type="match status" value="1"/>
</dbReference>
<feature type="compositionally biased region" description="Low complexity" evidence="3">
    <location>
        <begin position="38"/>
        <end position="48"/>
    </location>
</feature>
<dbReference type="InterPro" id="IPR049083">
    <property type="entry name" value="TACO1_YebC_N"/>
</dbReference>
<dbReference type="AlphaFoldDB" id="A0A4V1M530"/>
<dbReference type="OrthoDB" id="2017544at2759"/>
<dbReference type="InterPro" id="IPR026564">
    <property type="entry name" value="Transcrip_reg_TACO1-like_dom3"/>
</dbReference>
<evidence type="ECO:0000259" key="4">
    <source>
        <dbReference type="Pfam" id="PF01709"/>
    </source>
</evidence>
<accession>A0A4V1M530</accession>
<dbReference type="InParanoid" id="A0A4V1M530"/>
<dbReference type="InterPro" id="IPR002876">
    <property type="entry name" value="Transcrip_reg_TACO1-like"/>
</dbReference>